<feature type="region of interest" description="Disordered" evidence="2">
    <location>
        <begin position="240"/>
        <end position="262"/>
    </location>
</feature>
<evidence type="ECO:0000256" key="1">
    <source>
        <dbReference type="SAM" id="Coils"/>
    </source>
</evidence>
<accession>A0A0L0G2X7</accession>
<keyword evidence="4" id="KW-1185">Reference proteome</keyword>
<feature type="compositionally biased region" description="Low complexity" evidence="2">
    <location>
        <begin position="67"/>
        <end position="80"/>
    </location>
</feature>
<proteinExistence type="predicted"/>
<dbReference type="EMBL" id="KQ241834">
    <property type="protein sequence ID" value="KNC83435.1"/>
    <property type="molecule type" value="Genomic_DNA"/>
</dbReference>
<evidence type="ECO:0000256" key="2">
    <source>
        <dbReference type="SAM" id="MobiDB-lite"/>
    </source>
</evidence>
<gene>
    <name evidence="3" type="ORF">SARC_04322</name>
</gene>
<organism evidence="3 4">
    <name type="scientific">Sphaeroforma arctica JP610</name>
    <dbReference type="NCBI Taxonomy" id="667725"/>
    <lineage>
        <taxon>Eukaryota</taxon>
        <taxon>Ichthyosporea</taxon>
        <taxon>Ichthyophonida</taxon>
        <taxon>Sphaeroforma</taxon>
    </lineage>
</organism>
<dbReference type="GeneID" id="25904826"/>
<sequence length="301" mass="32490">MQIYTHTPICPYGQDHELHEVRKSLCVAEDALHNCDQCTVLRLQLTTAQETLCDTKAKLHQQRIGSLENPELPETLPQPTTGGGNDTKPNLDRSDITAPTHDQRTAAVGDDGDSGDLRVALSTVAQTKNLAILSGLTNQVNALKKDNQALKASVQTLKRKGLEDITAGALKLQTTHTNNNAQGSKRTKLVDMLAGSAGKGGAVNVEQHVLKRHGSMSAVVAVYVCPVYLVLSYNPMRVPEQHKSTGDYNSEAGPPNRGPLLQGRRLFGATFGTKAATIRDKKAASSDRARRTDALKQLDND</sequence>
<dbReference type="RefSeq" id="XP_014157337.1">
    <property type="nucleotide sequence ID" value="XM_014301862.1"/>
</dbReference>
<keyword evidence="1" id="KW-0175">Coiled coil</keyword>
<protein>
    <submittedName>
        <fullName evidence="3">Uncharacterized protein</fullName>
    </submittedName>
</protein>
<evidence type="ECO:0000313" key="4">
    <source>
        <dbReference type="Proteomes" id="UP000054560"/>
    </source>
</evidence>
<feature type="coiled-coil region" evidence="1">
    <location>
        <begin position="133"/>
        <end position="160"/>
    </location>
</feature>
<evidence type="ECO:0000313" key="3">
    <source>
        <dbReference type="EMBL" id="KNC83435.1"/>
    </source>
</evidence>
<name>A0A0L0G2X7_9EUKA</name>
<dbReference type="Proteomes" id="UP000054560">
    <property type="component" value="Unassembled WGS sequence"/>
</dbReference>
<feature type="region of interest" description="Disordered" evidence="2">
    <location>
        <begin position="64"/>
        <end position="114"/>
    </location>
</feature>
<reference evidence="3 4" key="1">
    <citation type="submission" date="2011-02" db="EMBL/GenBank/DDBJ databases">
        <title>The Genome Sequence of Sphaeroforma arctica JP610.</title>
        <authorList>
            <consortium name="The Broad Institute Genome Sequencing Platform"/>
            <person name="Russ C."/>
            <person name="Cuomo C."/>
            <person name="Young S.K."/>
            <person name="Zeng Q."/>
            <person name="Gargeya S."/>
            <person name="Alvarado L."/>
            <person name="Berlin A."/>
            <person name="Chapman S.B."/>
            <person name="Chen Z."/>
            <person name="Freedman E."/>
            <person name="Gellesch M."/>
            <person name="Goldberg J."/>
            <person name="Griggs A."/>
            <person name="Gujja S."/>
            <person name="Heilman E."/>
            <person name="Heiman D."/>
            <person name="Howarth C."/>
            <person name="Mehta T."/>
            <person name="Neiman D."/>
            <person name="Pearson M."/>
            <person name="Roberts A."/>
            <person name="Saif S."/>
            <person name="Shea T."/>
            <person name="Shenoy N."/>
            <person name="Sisk P."/>
            <person name="Stolte C."/>
            <person name="Sykes S."/>
            <person name="White J."/>
            <person name="Yandava C."/>
            <person name="Burger G."/>
            <person name="Gray M.W."/>
            <person name="Holland P.W.H."/>
            <person name="King N."/>
            <person name="Lang F.B.F."/>
            <person name="Roger A.J."/>
            <person name="Ruiz-Trillo I."/>
            <person name="Haas B."/>
            <person name="Nusbaum C."/>
            <person name="Birren B."/>
        </authorList>
    </citation>
    <scope>NUCLEOTIDE SEQUENCE [LARGE SCALE GENOMIC DNA]</scope>
    <source>
        <strain evidence="3 4">JP610</strain>
    </source>
</reference>
<dbReference type="AlphaFoldDB" id="A0A0L0G2X7"/>
<feature type="region of interest" description="Disordered" evidence="2">
    <location>
        <begin position="278"/>
        <end position="301"/>
    </location>
</feature>